<evidence type="ECO:0000313" key="16">
    <source>
        <dbReference type="EMBL" id="MEJ5975803.1"/>
    </source>
</evidence>
<feature type="binding site" evidence="14">
    <location>
        <position position="94"/>
    </location>
    <ligand>
        <name>D-ribulose 5-phosphate</name>
        <dbReference type="ChEBI" id="CHEBI:58121"/>
    </ligand>
</feature>
<keyword evidence="13 14" id="KW-0456">Lyase</keyword>
<feature type="binding site" evidence="14">
    <location>
        <position position="205"/>
    </location>
    <ligand>
        <name>Mg(2+)</name>
        <dbReference type="ChEBI" id="CHEBI:18420"/>
        <label>2</label>
    </ligand>
</feature>
<sequence>MPDNVIDRVRKLVVDGGMTKAGLARAAGLHANTLRDCTEPDWNPTADTLGKLERFLFANDDRPVLAPIEEIIDEARNGRMYILVDDEDRENEGDLIIPAQMATPAAINFMATHGRGLICLTLTSERVTQLGLDLMSRNNGTRHETAFTVSIEAREGVTTGISAADRARTVSVAIDGSKSRDDIVTPGHVFPLRARDGGVLVRAGHTEAACDISRLAGLNPSGVICEIMRDDGTMARLEDLVGFARMHDLKIGTIRDLIAYRRKHDHLVEKKAETRFKSKWGGEWTARTYFNKATGEETICLLKGRIDPEQPTLVRMHTLSYFADIFGEDTERSRLLARSMEIIGEAGTGVIVVINKRMRNAVSQAIEIKERFRAGEVPAAEELRDYGVGAQILAELGVHDMILLSNSHHSLVALEGYGLSIVGERPVD</sequence>
<dbReference type="Gene3D" id="3.90.870.10">
    <property type="entry name" value="DHBP synthase"/>
    <property type="match status" value="1"/>
</dbReference>
<evidence type="ECO:0000256" key="8">
    <source>
        <dbReference type="ARBA" id="ARBA00018836"/>
    </source>
</evidence>
<name>A0ABU8RS46_9SPHN</name>
<reference evidence="16 17" key="1">
    <citation type="submission" date="2024-03" db="EMBL/GenBank/DDBJ databases">
        <authorList>
            <person name="Jo J.-H."/>
        </authorList>
    </citation>
    <scope>NUCLEOTIDE SEQUENCE [LARGE SCALE GENOMIC DNA]</scope>
    <source>
        <strain evidence="16 17">PS1R-30</strain>
    </source>
</reference>
<comment type="subunit">
    <text evidence="14">Homodimer.</text>
</comment>
<gene>
    <name evidence="14 16" type="primary">ribB</name>
    <name evidence="16" type="ORF">WG901_04105</name>
</gene>
<dbReference type="PANTHER" id="PTHR21327:SF34">
    <property type="entry name" value="3,4-DIHYDROXY-2-BUTANONE 4-PHOSPHATE SYNTHASE"/>
    <property type="match status" value="1"/>
</dbReference>
<dbReference type="InterPro" id="IPR036144">
    <property type="entry name" value="RibA-like_sf"/>
</dbReference>
<feature type="binding site" evidence="14">
    <location>
        <begin position="202"/>
        <end position="206"/>
    </location>
    <ligand>
        <name>D-ribulose 5-phosphate</name>
        <dbReference type="ChEBI" id="CHEBI:58121"/>
    </ligand>
</feature>
<evidence type="ECO:0000313" key="17">
    <source>
        <dbReference type="Proteomes" id="UP001361239"/>
    </source>
</evidence>
<evidence type="ECO:0000259" key="15">
    <source>
        <dbReference type="Pfam" id="PF00925"/>
    </source>
</evidence>
<comment type="similarity">
    <text evidence="5">In the N-terminal section; belongs to the DHBP synthase family.</text>
</comment>
<dbReference type="InterPro" id="IPR032677">
    <property type="entry name" value="GTP_cyclohydro_II"/>
</dbReference>
<evidence type="ECO:0000256" key="5">
    <source>
        <dbReference type="ARBA" id="ARBA00005520"/>
    </source>
</evidence>
<feature type="site" description="Essential for catalytic activity" evidence="14">
    <location>
        <position position="226"/>
    </location>
</feature>
<feature type="binding site" evidence="14">
    <location>
        <begin position="89"/>
        <end position="90"/>
    </location>
    <ligand>
        <name>D-ribulose 5-phosphate</name>
        <dbReference type="ChEBI" id="CHEBI:58121"/>
    </ligand>
</feature>
<feature type="site" description="Essential for catalytic activity" evidence="14">
    <location>
        <position position="188"/>
    </location>
</feature>
<evidence type="ECO:0000256" key="14">
    <source>
        <dbReference type="HAMAP-Rule" id="MF_00180"/>
    </source>
</evidence>
<evidence type="ECO:0000256" key="1">
    <source>
        <dbReference type="ARBA" id="ARBA00000141"/>
    </source>
</evidence>
<accession>A0ABU8RS46</accession>
<comment type="function">
    <text evidence="3 14">Catalyzes the conversion of D-ribulose 5-phosphate to formate and 3,4-dihydroxy-2-butanone 4-phosphate.</text>
</comment>
<evidence type="ECO:0000256" key="3">
    <source>
        <dbReference type="ARBA" id="ARBA00002284"/>
    </source>
</evidence>
<evidence type="ECO:0000256" key="12">
    <source>
        <dbReference type="ARBA" id="ARBA00023211"/>
    </source>
</evidence>
<dbReference type="HAMAP" id="MF_00180">
    <property type="entry name" value="RibB"/>
    <property type="match status" value="1"/>
</dbReference>
<dbReference type="PANTHER" id="PTHR21327">
    <property type="entry name" value="GTP CYCLOHYDROLASE II-RELATED"/>
    <property type="match status" value="1"/>
</dbReference>
<evidence type="ECO:0000256" key="4">
    <source>
        <dbReference type="ARBA" id="ARBA00004904"/>
    </source>
</evidence>
<evidence type="ECO:0000256" key="2">
    <source>
        <dbReference type="ARBA" id="ARBA00001936"/>
    </source>
</evidence>
<comment type="pathway">
    <text evidence="4 14">Cofactor biosynthesis; riboflavin biosynthesis; 2-hydroxy-3-oxobutyl phosphate from D-ribulose 5-phosphate: step 1/1.</text>
</comment>
<comment type="similarity">
    <text evidence="14">Belongs to the DHBP synthase family.</text>
</comment>
<evidence type="ECO:0000256" key="10">
    <source>
        <dbReference type="ARBA" id="ARBA00022723"/>
    </source>
</evidence>
<dbReference type="NCBIfam" id="TIGR00506">
    <property type="entry name" value="ribB"/>
    <property type="match status" value="1"/>
</dbReference>
<keyword evidence="17" id="KW-1185">Reference proteome</keyword>
<comment type="caution">
    <text evidence="16">The sequence shown here is derived from an EMBL/GenBank/DDBJ whole genome shotgun (WGS) entry which is preliminary data.</text>
</comment>
<dbReference type="GO" id="GO:0008686">
    <property type="term" value="F:3,4-dihydroxy-2-butanone-4-phosphate synthase activity"/>
    <property type="evidence" value="ECO:0007669"/>
    <property type="project" value="UniProtKB-EC"/>
</dbReference>
<dbReference type="SUPFAM" id="SSF55821">
    <property type="entry name" value="YrdC/RibB"/>
    <property type="match status" value="1"/>
</dbReference>
<evidence type="ECO:0000256" key="7">
    <source>
        <dbReference type="ARBA" id="ARBA00012153"/>
    </source>
</evidence>
<evidence type="ECO:0000256" key="11">
    <source>
        <dbReference type="ARBA" id="ARBA00022842"/>
    </source>
</evidence>
<evidence type="ECO:0000256" key="6">
    <source>
        <dbReference type="ARBA" id="ARBA00008976"/>
    </source>
</evidence>
<comment type="cofactor">
    <cofactor evidence="14">
        <name>Mg(2+)</name>
        <dbReference type="ChEBI" id="CHEBI:18420"/>
    </cofactor>
    <cofactor evidence="14">
        <name>Mn(2+)</name>
        <dbReference type="ChEBI" id="CHEBI:29035"/>
    </cofactor>
    <text evidence="14">Binds 2 divalent metal cations per subunit. Magnesium or manganese.</text>
</comment>
<feature type="binding site" evidence="14">
    <location>
        <position position="90"/>
    </location>
    <ligand>
        <name>Mg(2+)</name>
        <dbReference type="ChEBI" id="CHEBI:18420"/>
        <label>1</label>
    </ligand>
</feature>
<evidence type="ECO:0000256" key="13">
    <source>
        <dbReference type="ARBA" id="ARBA00023239"/>
    </source>
</evidence>
<feature type="binding site" evidence="14">
    <location>
        <position position="90"/>
    </location>
    <ligand>
        <name>Mg(2+)</name>
        <dbReference type="ChEBI" id="CHEBI:18420"/>
        <label>2</label>
    </ligand>
</feature>
<dbReference type="InterPro" id="IPR000422">
    <property type="entry name" value="DHBP_synthase_RibB"/>
</dbReference>
<comment type="cofactor">
    <cofactor evidence="2">
        <name>Mn(2+)</name>
        <dbReference type="ChEBI" id="CHEBI:29035"/>
    </cofactor>
</comment>
<dbReference type="EC" id="4.1.99.12" evidence="7 14"/>
<dbReference type="Pfam" id="PF00925">
    <property type="entry name" value="GTP_cyclohydro2"/>
    <property type="match status" value="1"/>
</dbReference>
<proteinExistence type="inferred from homology"/>
<dbReference type="SUPFAM" id="SSF142695">
    <property type="entry name" value="RibA-like"/>
    <property type="match status" value="1"/>
</dbReference>
<keyword evidence="9 14" id="KW-0686">Riboflavin biosynthesis</keyword>
<feature type="domain" description="GTP cyclohydrolase II" evidence="15">
    <location>
        <begin position="270"/>
        <end position="425"/>
    </location>
</feature>
<keyword evidence="10 14" id="KW-0479">Metal-binding</keyword>
<dbReference type="PIRSF" id="PIRSF001259">
    <property type="entry name" value="RibA"/>
    <property type="match status" value="1"/>
</dbReference>
<dbReference type="EMBL" id="JBBHJZ010000001">
    <property type="protein sequence ID" value="MEJ5975803.1"/>
    <property type="molecule type" value="Genomic_DNA"/>
</dbReference>
<protein>
    <recommendedName>
        <fullName evidence="8 14">3,4-dihydroxy-2-butanone 4-phosphate synthase</fullName>
        <shortName evidence="14">DHBP synthase</shortName>
        <ecNumber evidence="7 14">4.1.99.12</ecNumber>
    </recommendedName>
</protein>
<comment type="catalytic activity">
    <reaction evidence="1 14">
        <text>D-ribulose 5-phosphate = (2S)-2-hydroxy-3-oxobutyl phosphate + formate + H(+)</text>
        <dbReference type="Rhea" id="RHEA:18457"/>
        <dbReference type="ChEBI" id="CHEBI:15378"/>
        <dbReference type="ChEBI" id="CHEBI:15740"/>
        <dbReference type="ChEBI" id="CHEBI:58121"/>
        <dbReference type="ChEBI" id="CHEBI:58830"/>
        <dbReference type="EC" id="4.1.99.12"/>
    </reaction>
</comment>
<evidence type="ECO:0000256" key="9">
    <source>
        <dbReference type="ARBA" id="ARBA00022619"/>
    </source>
</evidence>
<dbReference type="Pfam" id="PF00926">
    <property type="entry name" value="DHBP_synthase"/>
    <property type="match status" value="1"/>
</dbReference>
<dbReference type="Proteomes" id="UP001361239">
    <property type="component" value="Unassembled WGS sequence"/>
</dbReference>
<dbReference type="RefSeq" id="WP_339585734.1">
    <property type="nucleotide sequence ID" value="NZ_JBBHJZ010000001.1"/>
</dbReference>
<comment type="similarity">
    <text evidence="6">In the C-terminal section; belongs to the GTP cyclohydrolase II family.</text>
</comment>
<dbReference type="InterPro" id="IPR017945">
    <property type="entry name" value="DHBP_synth_RibB-like_a/b_dom"/>
</dbReference>
<keyword evidence="11 14" id="KW-0460">Magnesium</keyword>
<organism evidence="16 17">
    <name type="scientific">Novosphingobium anseongense</name>
    <dbReference type="NCBI Taxonomy" id="3133436"/>
    <lineage>
        <taxon>Bacteria</taxon>
        <taxon>Pseudomonadati</taxon>
        <taxon>Pseudomonadota</taxon>
        <taxon>Alphaproteobacteria</taxon>
        <taxon>Sphingomonadales</taxon>
        <taxon>Sphingomonadaceae</taxon>
        <taxon>Novosphingobium</taxon>
    </lineage>
</organism>
<dbReference type="Gene3D" id="3.40.50.10990">
    <property type="entry name" value="GTP cyclohydrolase II"/>
    <property type="match status" value="1"/>
</dbReference>
<keyword evidence="12 14" id="KW-0464">Manganese</keyword>